<organism evidence="4 5">
    <name type="scientific">Phocoenobacter skyensis</name>
    <dbReference type="NCBI Taxonomy" id="97481"/>
    <lineage>
        <taxon>Bacteria</taxon>
        <taxon>Pseudomonadati</taxon>
        <taxon>Pseudomonadota</taxon>
        <taxon>Gammaproteobacteria</taxon>
        <taxon>Pasteurellales</taxon>
        <taxon>Pasteurellaceae</taxon>
        <taxon>Phocoenobacter</taxon>
    </lineage>
</organism>
<dbReference type="EMBL" id="FOBN01000010">
    <property type="protein sequence ID" value="SEM25231.1"/>
    <property type="molecule type" value="Genomic_DNA"/>
</dbReference>
<evidence type="ECO:0000313" key="4">
    <source>
        <dbReference type="EMBL" id="SEM25231.1"/>
    </source>
</evidence>
<dbReference type="InterPro" id="IPR005537">
    <property type="entry name" value="RAMP_III_fam"/>
</dbReference>
<evidence type="ECO:0000313" key="3">
    <source>
        <dbReference type="EMBL" id="MDP8085463.1"/>
    </source>
</evidence>
<sequence length="105" mass="11909">MNISGNIKGNLPTTLTATYKIITPMFIGDAEQNASWISPMSFKGALRFWWRALAWGRVRSKPEYNSDELALKQLHHEEAELFGSSADNLDKKMIKILRKLMGVVL</sequence>
<keyword evidence="1" id="KW-0051">Antiviral defense</keyword>
<dbReference type="GeneID" id="83543887"/>
<dbReference type="NCBIfam" id="TIGR01894">
    <property type="entry name" value="cas_TM1795_cmr1"/>
    <property type="match status" value="1"/>
</dbReference>
<evidence type="ECO:0000313" key="6">
    <source>
        <dbReference type="Proteomes" id="UP001224812"/>
    </source>
</evidence>
<protein>
    <submittedName>
        <fullName evidence="4">CRISPR-associated protein Cmr1</fullName>
    </submittedName>
    <submittedName>
        <fullName evidence="3">Type III-B CRISPR module RAMP protein Cmr1</fullName>
    </submittedName>
</protein>
<evidence type="ECO:0000256" key="1">
    <source>
        <dbReference type="ARBA" id="ARBA00023118"/>
    </source>
</evidence>
<dbReference type="AlphaFoldDB" id="A0A1H7WUW2"/>
<proteinExistence type="predicted"/>
<dbReference type="RefSeq" id="WP_090921477.1">
    <property type="nucleotide sequence ID" value="NZ_CP016180.1"/>
</dbReference>
<dbReference type="OrthoDB" id="190500at2"/>
<dbReference type="GO" id="GO:0051607">
    <property type="term" value="P:defense response to virus"/>
    <property type="evidence" value="ECO:0007669"/>
    <property type="project" value="UniProtKB-KW"/>
</dbReference>
<accession>A0A1H7WUW2</accession>
<dbReference type="Proteomes" id="UP001224812">
    <property type="component" value="Unassembled WGS sequence"/>
</dbReference>
<dbReference type="Pfam" id="PF03787">
    <property type="entry name" value="RAMPs"/>
    <property type="match status" value="1"/>
</dbReference>
<gene>
    <name evidence="3" type="primary">cmr1</name>
    <name evidence="3" type="ORF">QJT92_05930</name>
    <name evidence="4" type="ORF">SAMN05444853_11017</name>
</gene>
<reference evidence="4" key="2">
    <citation type="submission" date="2016-10" db="EMBL/GenBank/DDBJ databases">
        <authorList>
            <person name="de Groot N.N."/>
        </authorList>
    </citation>
    <scope>NUCLEOTIDE SEQUENCE [LARGE SCALE GENOMIC DNA]</scope>
    <source>
        <strain evidence="4">DSM 24204</strain>
    </source>
</reference>
<dbReference type="Proteomes" id="UP000198883">
    <property type="component" value="Unassembled WGS sequence"/>
</dbReference>
<reference evidence="3 6" key="3">
    <citation type="journal article" date="2023" name="Front. Microbiol.">
        <title>Phylogeography and host specificity of Pasteurellaceae pathogenic to sea-farmed fish in the north-east Atlantic.</title>
        <authorList>
            <person name="Gulla S."/>
            <person name="Colquhoun D.J."/>
            <person name="Olsen A.B."/>
            <person name="Spilsberg B."/>
            <person name="Lagesen K."/>
            <person name="Aakesson C.P."/>
            <person name="Strom S."/>
            <person name="Manji F."/>
            <person name="Birkbeck T.H."/>
            <person name="Nilsen H.K."/>
        </authorList>
    </citation>
    <scope>NUCLEOTIDE SEQUENCE [LARGE SCALE GENOMIC DNA]</scope>
    <source>
        <strain evidence="3 6">VIO11850</strain>
    </source>
</reference>
<feature type="domain" description="CRISPR type III-associated protein" evidence="2">
    <location>
        <begin position="18"/>
        <end position="88"/>
    </location>
</feature>
<keyword evidence="6" id="KW-1185">Reference proteome</keyword>
<evidence type="ECO:0000259" key="2">
    <source>
        <dbReference type="Pfam" id="PF03787"/>
    </source>
</evidence>
<dbReference type="EMBL" id="JASAVS010000011">
    <property type="protein sequence ID" value="MDP8085463.1"/>
    <property type="molecule type" value="Genomic_DNA"/>
</dbReference>
<dbReference type="InterPro" id="IPR007522">
    <property type="entry name" value="CRISPR-assoc_prot_TM1795"/>
</dbReference>
<name>A0A1H7WUW2_9PAST</name>
<reference evidence="5" key="1">
    <citation type="submission" date="2016-10" db="EMBL/GenBank/DDBJ databases">
        <authorList>
            <person name="Varghese N."/>
            <person name="Submissions S."/>
        </authorList>
    </citation>
    <scope>NUCLEOTIDE SEQUENCE [LARGE SCALE GENOMIC DNA]</scope>
    <source>
        <strain evidence="5">DSM 24204</strain>
    </source>
</reference>
<dbReference type="STRING" id="97481.SAMN05444853_11017"/>
<evidence type="ECO:0000313" key="5">
    <source>
        <dbReference type="Proteomes" id="UP000198883"/>
    </source>
</evidence>